<dbReference type="PROSITE" id="PS00743">
    <property type="entry name" value="BETA_LACTAMASE_B_1"/>
    <property type="match status" value="1"/>
</dbReference>
<organism evidence="7 8">
    <name type="scientific">Primorskyibacter sedentarius</name>
    <dbReference type="NCBI Taxonomy" id="745311"/>
    <lineage>
        <taxon>Bacteria</taxon>
        <taxon>Pseudomonadati</taxon>
        <taxon>Pseudomonadota</taxon>
        <taxon>Alphaproteobacteria</taxon>
        <taxon>Rhodobacterales</taxon>
        <taxon>Roseobacteraceae</taxon>
        <taxon>Primorskyibacter</taxon>
    </lineage>
</organism>
<feature type="domain" description="Metallo-beta-lactamase" evidence="6">
    <location>
        <begin position="84"/>
        <end position="264"/>
    </location>
</feature>
<comment type="caution">
    <text evidence="7">The sequence shown here is derived from an EMBL/GenBank/DDBJ whole genome shotgun (WGS) entry which is preliminary data.</text>
</comment>
<evidence type="ECO:0000256" key="2">
    <source>
        <dbReference type="ARBA" id="ARBA00022723"/>
    </source>
</evidence>
<dbReference type="AlphaFoldDB" id="A0A4R3JFA9"/>
<evidence type="ECO:0000256" key="5">
    <source>
        <dbReference type="SAM" id="SignalP"/>
    </source>
</evidence>
<proteinExistence type="predicted"/>
<dbReference type="Pfam" id="PF00753">
    <property type="entry name" value="Lactamase_B"/>
    <property type="match status" value="1"/>
</dbReference>
<dbReference type="OrthoDB" id="9773738at2"/>
<keyword evidence="5" id="KW-0732">Signal</keyword>
<evidence type="ECO:0000256" key="4">
    <source>
        <dbReference type="ARBA" id="ARBA00022833"/>
    </source>
</evidence>
<feature type="signal peptide" evidence="5">
    <location>
        <begin position="1"/>
        <end position="23"/>
    </location>
</feature>
<name>A0A4R3JFA9_9RHOB</name>
<dbReference type="PANTHER" id="PTHR47619">
    <property type="entry name" value="METALLO-HYDROLASE YYCJ-RELATED"/>
    <property type="match status" value="1"/>
</dbReference>
<keyword evidence="2" id="KW-0479">Metal-binding</keyword>
<feature type="chain" id="PRO_5020646180" evidence="5">
    <location>
        <begin position="24"/>
        <end position="312"/>
    </location>
</feature>
<dbReference type="GO" id="GO:0017001">
    <property type="term" value="P:antibiotic catabolic process"/>
    <property type="evidence" value="ECO:0007669"/>
    <property type="project" value="InterPro"/>
</dbReference>
<dbReference type="SUPFAM" id="SSF56281">
    <property type="entry name" value="Metallo-hydrolase/oxidoreductase"/>
    <property type="match status" value="1"/>
</dbReference>
<dbReference type="GO" id="GO:0008800">
    <property type="term" value="F:beta-lactamase activity"/>
    <property type="evidence" value="ECO:0007669"/>
    <property type="project" value="InterPro"/>
</dbReference>
<protein>
    <submittedName>
        <fullName evidence="7">Metallo-beta-lactamase class B</fullName>
    </submittedName>
</protein>
<dbReference type="EMBL" id="SLZU01000005">
    <property type="protein sequence ID" value="TCS64602.1"/>
    <property type="molecule type" value="Genomic_DNA"/>
</dbReference>
<dbReference type="InterPro" id="IPR052533">
    <property type="entry name" value="WalJ/YycJ-like"/>
</dbReference>
<dbReference type="InterPro" id="IPR036866">
    <property type="entry name" value="RibonucZ/Hydroxyglut_hydro"/>
</dbReference>
<dbReference type="CDD" id="cd16280">
    <property type="entry name" value="metallo-hydrolase-like_MBL-fold"/>
    <property type="match status" value="1"/>
</dbReference>
<keyword evidence="8" id="KW-1185">Reference proteome</keyword>
<dbReference type="InterPro" id="IPR001279">
    <property type="entry name" value="Metallo-B-lactamas"/>
</dbReference>
<evidence type="ECO:0000313" key="7">
    <source>
        <dbReference type="EMBL" id="TCS64602.1"/>
    </source>
</evidence>
<dbReference type="Proteomes" id="UP000295696">
    <property type="component" value="Unassembled WGS sequence"/>
</dbReference>
<dbReference type="Gene3D" id="3.60.15.10">
    <property type="entry name" value="Ribonuclease Z/Hydroxyacylglutathione hydrolase-like"/>
    <property type="match status" value="1"/>
</dbReference>
<evidence type="ECO:0000256" key="1">
    <source>
        <dbReference type="ARBA" id="ARBA00001947"/>
    </source>
</evidence>
<reference evidence="7 8" key="1">
    <citation type="submission" date="2019-03" db="EMBL/GenBank/DDBJ databases">
        <title>Genomic Encyclopedia of Type Strains, Phase IV (KMG-IV): sequencing the most valuable type-strain genomes for metagenomic binning, comparative biology and taxonomic classification.</title>
        <authorList>
            <person name="Goeker M."/>
        </authorList>
    </citation>
    <scope>NUCLEOTIDE SEQUENCE [LARGE SCALE GENOMIC DNA]</scope>
    <source>
        <strain evidence="7 8">DSM 104836</strain>
    </source>
</reference>
<sequence>MKRSRLFALLLACSAPVALNAQTAEMSATDYQQRALELAGDRFLVTVQRQCGIGGSAGLDGIDMQAPLPATQLADDFYFVGLAWVGAYALNTPEGIILIDSLNTPEEVKTVLVPGLQEFGLNPEDIRKVIITHEHSDHYGGAKYLRETYGAEIITSPAAWHGIETGFGRAMGGEKPERQTEVANGGIVSLGGAEVQAFHTPGHTAGTISLIVPVTVDGAPHKIGMWGGTGLPRDVNGLKTYVASLEAFHEQTEAAGVDMELSNHPFVDGSDDMMELMRATPDAPNPLVIGVEAYQRYEGVLRACAMSKLAEM</sequence>
<keyword evidence="4" id="KW-0862">Zinc</keyword>
<keyword evidence="3" id="KW-0378">Hydrolase</keyword>
<dbReference type="RefSeq" id="WP_132244455.1">
    <property type="nucleotide sequence ID" value="NZ_SLZU01000005.1"/>
</dbReference>
<evidence type="ECO:0000313" key="8">
    <source>
        <dbReference type="Proteomes" id="UP000295696"/>
    </source>
</evidence>
<comment type="cofactor">
    <cofactor evidence="1">
        <name>Zn(2+)</name>
        <dbReference type="ChEBI" id="CHEBI:29105"/>
    </cofactor>
</comment>
<evidence type="ECO:0000256" key="3">
    <source>
        <dbReference type="ARBA" id="ARBA00022801"/>
    </source>
</evidence>
<gene>
    <name evidence="7" type="ORF">EDD52_105163</name>
</gene>
<accession>A0A4R3JFA9</accession>
<dbReference type="SMART" id="SM00849">
    <property type="entry name" value="Lactamase_B"/>
    <property type="match status" value="1"/>
</dbReference>
<evidence type="ECO:0000259" key="6">
    <source>
        <dbReference type="SMART" id="SM00849"/>
    </source>
</evidence>
<dbReference type="GO" id="GO:0008270">
    <property type="term" value="F:zinc ion binding"/>
    <property type="evidence" value="ECO:0007669"/>
    <property type="project" value="InterPro"/>
</dbReference>
<dbReference type="PANTHER" id="PTHR47619:SF1">
    <property type="entry name" value="EXODEOXYRIBONUCLEASE WALJ"/>
    <property type="match status" value="1"/>
</dbReference>
<dbReference type="InterPro" id="IPR001018">
    <property type="entry name" value="Beta-lactamase_class-B_CS"/>
</dbReference>